<name>A0ABQ2N601_9ACTN</name>
<keyword evidence="3" id="KW-1185">Reference proteome</keyword>
<dbReference type="Proteomes" id="UP000655410">
    <property type="component" value="Unassembled WGS sequence"/>
</dbReference>
<evidence type="ECO:0000313" key="2">
    <source>
        <dbReference type="EMBL" id="GGO85830.1"/>
    </source>
</evidence>
<feature type="transmembrane region" description="Helical" evidence="1">
    <location>
        <begin position="6"/>
        <end position="27"/>
    </location>
</feature>
<comment type="caution">
    <text evidence="2">The sequence shown here is derived from an EMBL/GenBank/DDBJ whole genome shotgun (WGS) entry which is preliminary data.</text>
</comment>
<keyword evidence="1" id="KW-0472">Membrane</keyword>
<protein>
    <recommendedName>
        <fullName evidence="4">DUF2550 family protein</fullName>
    </recommendedName>
</protein>
<dbReference type="InterPro" id="IPR019675">
    <property type="entry name" value="DUF2550"/>
</dbReference>
<dbReference type="RefSeq" id="WP_188782538.1">
    <property type="nucleotide sequence ID" value="NZ_BMNI01000001.1"/>
</dbReference>
<dbReference type="EMBL" id="BMNI01000001">
    <property type="protein sequence ID" value="GGO85830.1"/>
    <property type="molecule type" value="Genomic_DNA"/>
</dbReference>
<proteinExistence type="predicted"/>
<organism evidence="2 3">
    <name type="scientific">Nocardioides phosphati</name>
    <dbReference type="NCBI Taxonomy" id="1867775"/>
    <lineage>
        <taxon>Bacteria</taxon>
        <taxon>Bacillati</taxon>
        <taxon>Actinomycetota</taxon>
        <taxon>Actinomycetes</taxon>
        <taxon>Propionibacteriales</taxon>
        <taxon>Nocardioidaceae</taxon>
        <taxon>Nocardioides</taxon>
    </lineage>
</organism>
<reference evidence="3" key="1">
    <citation type="journal article" date="2019" name="Int. J. Syst. Evol. Microbiol.">
        <title>The Global Catalogue of Microorganisms (GCM) 10K type strain sequencing project: providing services to taxonomists for standard genome sequencing and annotation.</title>
        <authorList>
            <consortium name="The Broad Institute Genomics Platform"/>
            <consortium name="The Broad Institute Genome Sequencing Center for Infectious Disease"/>
            <person name="Wu L."/>
            <person name="Ma J."/>
        </authorList>
    </citation>
    <scope>NUCLEOTIDE SEQUENCE [LARGE SCALE GENOMIC DNA]</scope>
    <source>
        <strain evidence="3">CGMCC 4.7371</strain>
    </source>
</reference>
<accession>A0ABQ2N601</accession>
<keyword evidence="1" id="KW-0812">Transmembrane</keyword>
<sequence length="145" mass="16247">MALWQWGLESVLAVLVLLVALAIALVVRRRWIARDGGTFELSYRMRSVSPGRGWVLGIGRYSGEELQWFRIFSVSPKPRCSWHRKTLEYVGSRDPEGIETISLYPDHVVVACRAPEGAVEFAMSRPSLTGFQSWAESGPPGAEIR</sequence>
<evidence type="ECO:0000313" key="3">
    <source>
        <dbReference type="Proteomes" id="UP000655410"/>
    </source>
</evidence>
<gene>
    <name evidence="2" type="ORF">GCM10011584_06700</name>
</gene>
<keyword evidence="1" id="KW-1133">Transmembrane helix</keyword>
<evidence type="ECO:0008006" key="4">
    <source>
        <dbReference type="Google" id="ProtNLM"/>
    </source>
</evidence>
<dbReference type="Pfam" id="PF10739">
    <property type="entry name" value="DUF2550"/>
    <property type="match status" value="1"/>
</dbReference>
<evidence type="ECO:0000256" key="1">
    <source>
        <dbReference type="SAM" id="Phobius"/>
    </source>
</evidence>